<dbReference type="InterPro" id="IPR001279">
    <property type="entry name" value="Metallo-B-lactamas"/>
</dbReference>
<dbReference type="PANTHER" id="PTHR11203:SF37">
    <property type="entry name" value="INTEGRATOR COMPLEX SUBUNIT 11"/>
    <property type="match status" value="1"/>
</dbReference>
<dbReference type="OrthoDB" id="9803916at2"/>
<evidence type="ECO:0000259" key="2">
    <source>
        <dbReference type="SMART" id="SM00849"/>
    </source>
</evidence>
<dbReference type="RefSeq" id="WP_058527517.1">
    <property type="nucleotide sequence ID" value="NZ_CAAAHY010000003.1"/>
</dbReference>
<protein>
    <submittedName>
        <fullName evidence="4">Metallo-beta lactamase family transporter protein</fullName>
    </submittedName>
</protein>
<dbReference type="EMBL" id="LNYA01000034">
    <property type="protein sequence ID" value="KTC94243.1"/>
    <property type="molecule type" value="Genomic_DNA"/>
</dbReference>
<dbReference type="Pfam" id="PF00753">
    <property type="entry name" value="Lactamase_B"/>
    <property type="match status" value="1"/>
</dbReference>
<organism evidence="4 5">
    <name type="scientific">Legionella erythra</name>
    <dbReference type="NCBI Taxonomy" id="448"/>
    <lineage>
        <taxon>Bacteria</taxon>
        <taxon>Pseudomonadati</taxon>
        <taxon>Pseudomonadota</taxon>
        <taxon>Gammaproteobacteria</taxon>
        <taxon>Legionellales</taxon>
        <taxon>Legionellaceae</taxon>
        <taxon>Legionella</taxon>
    </lineage>
</organism>
<evidence type="ECO:0000259" key="3">
    <source>
        <dbReference type="SMART" id="SM01027"/>
    </source>
</evidence>
<proteinExistence type="predicted"/>
<dbReference type="AlphaFoldDB" id="A0A0W0TF78"/>
<dbReference type="PATRIC" id="fig|448.7.peg.2531"/>
<dbReference type="Pfam" id="PF07521">
    <property type="entry name" value="RMMBL"/>
    <property type="match status" value="1"/>
</dbReference>
<feature type="domain" description="Metallo-beta-lactamase" evidence="2">
    <location>
        <begin position="13"/>
        <end position="223"/>
    </location>
</feature>
<dbReference type="STRING" id="448.Lery_2410"/>
<feature type="domain" description="Beta-Casp" evidence="3">
    <location>
        <begin position="247"/>
        <end position="367"/>
    </location>
</feature>
<name>A0A0W0TF78_LEGER</name>
<keyword evidence="1" id="KW-0378">Hydrolase</keyword>
<sequence>MKLTFLGATETVTGSKYLLTVDSKKILIDCGLFQGYKELRLRNWAPLPVNPRDIDAVIITHAHIDHTGYLPLFVKNGFQGKIYATTGTKALCSILLPDSGHLQEEEARLANKYGFSKHRPALPLYTEQEARVALNYFETIDFDTPHSLFNVLSFEFHRAGHIVGAAMVKIKTKKGSIVFTGDLGRPHDPVMKAPSVIQETDYLVMESTYGDRLHDATDPLPQIGEVINHTIKRGGSVIIPAFAVGRAQSLLYFIYELKRKGKIPKEIPVFLDSPMAINATKLLCTYKEDHHLNEEQCRGLCNVATYINTPEESKEIDRHKMPQIIIAASGMAQGGRILHHLKAFAPDPKNTLLFTGFQAGGTRGARMVNGEREVKIHGGLVPIRAQVVVMSSTSAHADYLEMLEWLKHFTHPPKKVFITHGELHSAQSLKEKIESQLGFCCTIPSYLHTEDLS</sequence>
<dbReference type="GO" id="GO:0016787">
    <property type="term" value="F:hydrolase activity"/>
    <property type="evidence" value="ECO:0007669"/>
    <property type="project" value="UniProtKB-KW"/>
</dbReference>
<gene>
    <name evidence="4" type="ORF">Lery_2410</name>
</gene>
<evidence type="ECO:0000313" key="5">
    <source>
        <dbReference type="Proteomes" id="UP000054773"/>
    </source>
</evidence>
<dbReference type="Gene3D" id="3.60.15.10">
    <property type="entry name" value="Ribonuclease Z/Hydroxyacylglutathione hydrolase-like"/>
    <property type="match status" value="1"/>
</dbReference>
<dbReference type="InterPro" id="IPR036866">
    <property type="entry name" value="RibonucZ/Hydroxyglut_hydro"/>
</dbReference>
<dbReference type="InterPro" id="IPR011108">
    <property type="entry name" value="RMMBL"/>
</dbReference>
<dbReference type="InterPro" id="IPR050698">
    <property type="entry name" value="MBL"/>
</dbReference>
<reference evidence="4 5" key="1">
    <citation type="submission" date="2015-11" db="EMBL/GenBank/DDBJ databases">
        <title>Genomic analysis of 38 Legionella species identifies large and diverse effector repertoires.</title>
        <authorList>
            <person name="Burstein D."/>
            <person name="Amaro F."/>
            <person name="Zusman T."/>
            <person name="Lifshitz Z."/>
            <person name="Cohen O."/>
            <person name="Gilbert J.A."/>
            <person name="Pupko T."/>
            <person name="Shuman H.A."/>
            <person name="Segal G."/>
        </authorList>
    </citation>
    <scope>NUCLEOTIDE SEQUENCE [LARGE SCALE GENOMIC DNA]</scope>
    <source>
        <strain evidence="4 5">SE-32A-C8</strain>
    </source>
</reference>
<keyword evidence="5" id="KW-1185">Reference proteome</keyword>
<dbReference type="SMART" id="SM01027">
    <property type="entry name" value="Beta-Casp"/>
    <property type="match status" value="1"/>
</dbReference>
<dbReference type="SUPFAM" id="SSF56281">
    <property type="entry name" value="Metallo-hydrolase/oxidoreductase"/>
    <property type="match status" value="1"/>
</dbReference>
<dbReference type="PANTHER" id="PTHR11203">
    <property type="entry name" value="CLEAVAGE AND POLYADENYLATION SPECIFICITY FACTOR FAMILY MEMBER"/>
    <property type="match status" value="1"/>
</dbReference>
<dbReference type="Pfam" id="PF10996">
    <property type="entry name" value="Beta-Casp"/>
    <property type="match status" value="1"/>
</dbReference>
<dbReference type="Gene3D" id="3.40.50.10890">
    <property type="match status" value="1"/>
</dbReference>
<evidence type="ECO:0000313" key="4">
    <source>
        <dbReference type="EMBL" id="KTC94243.1"/>
    </source>
</evidence>
<evidence type="ECO:0000256" key="1">
    <source>
        <dbReference type="ARBA" id="ARBA00022801"/>
    </source>
</evidence>
<comment type="caution">
    <text evidence="4">The sequence shown here is derived from an EMBL/GenBank/DDBJ whole genome shotgun (WGS) entry which is preliminary data.</text>
</comment>
<accession>A0A0W0TF78</accession>
<dbReference type="Proteomes" id="UP000054773">
    <property type="component" value="Unassembled WGS sequence"/>
</dbReference>
<dbReference type="GO" id="GO:0004521">
    <property type="term" value="F:RNA endonuclease activity"/>
    <property type="evidence" value="ECO:0007669"/>
    <property type="project" value="TreeGrafter"/>
</dbReference>
<dbReference type="InterPro" id="IPR022712">
    <property type="entry name" value="Beta_Casp"/>
</dbReference>
<dbReference type="CDD" id="cd16295">
    <property type="entry name" value="TTHA0252-CPSF-like_MBL-fold"/>
    <property type="match status" value="1"/>
</dbReference>
<dbReference type="SMART" id="SM00849">
    <property type="entry name" value="Lactamase_B"/>
    <property type="match status" value="1"/>
</dbReference>